<keyword evidence="1" id="KW-1133">Transmembrane helix</keyword>
<evidence type="ECO:0000259" key="2">
    <source>
        <dbReference type="Pfam" id="PF04892"/>
    </source>
</evidence>
<keyword evidence="4" id="KW-1185">Reference proteome</keyword>
<evidence type="ECO:0000313" key="4">
    <source>
        <dbReference type="Proteomes" id="UP000675284"/>
    </source>
</evidence>
<evidence type="ECO:0000313" key="3">
    <source>
        <dbReference type="EMBL" id="MBR7798140.1"/>
    </source>
</evidence>
<organism evidence="3 4">
    <name type="scientific">Virgibacillus salarius</name>
    <dbReference type="NCBI Taxonomy" id="447199"/>
    <lineage>
        <taxon>Bacteria</taxon>
        <taxon>Bacillati</taxon>
        <taxon>Bacillota</taxon>
        <taxon>Bacilli</taxon>
        <taxon>Bacillales</taxon>
        <taxon>Bacillaceae</taxon>
        <taxon>Virgibacillus</taxon>
    </lineage>
</organism>
<dbReference type="InterPro" id="IPR006976">
    <property type="entry name" value="VanZ-like"/>
</dbReference>
<reference evidence="3" key="1">
    <citation type="submission" date="2021-04" db="EMBL/GenBank/DDBJ databases">
        <title>Isolation and polyphasic classification of algal microorganism.</title>
        <authorList>
            <person name="Wang S."/>
        </authorList>
    </citation>
    <scope>NUCLEOTIDE SEQUENCE</scope>
    <source>
        <strain evidence="3">720a</strain>
    </source>
</reference>
<dbReference type="Proteomes" id="UP000675284">
    <property type="component" value="Unassembled WGS sequence"/>
</dbReference>
<proteinExistence type="predicted"/>
<sequence>MFIEINLRKKLLLSSTLIYLIFLTSIHFIEFYLLITLKGYSEDSANLIPFSTIANYISSLSSYNLSIWFYNLFGIIVAFLPFGVLVALIIKNSYAFVFNFTLIFSTLLELLQYLLMLGVFDIDDIILSLLGSTIGFFIFNIFTKLSF</sequence>
<keyword evidence="1" id="KW-0812">Transmembrane</keyword>
<dbReference type="EMBL" id="JAGSOT010000091">
    <property type="protein sequence ID" value="MBR7798140.1"/>
    <property type="molecule type" value="Genomic_DNA"/>
</dbReference>
<keyword evidence="1" id="KW-0472">Membrane</keyword>
<feature type="transmembrane region" description="Helical" evidence="1">
    <location>
        <begin position="97"/>
        <end position="119"/>
    </location>
</feature>
<accession>A0A941DWL5</accession>
<feature type="domain" description="VanZ-like" evidence="2">
    <location>
        <begin position="17"/>
        <end position="142"/>
    </location>
</feature>
<dbReference type="Pfam" id="PF04892">
    <property type="entry name" value="VanZ"/>
    <property type="match status" value="1"/>
</dbReference>
<comment type="caution">
    <text evidence="3">The sequence shown here is derived from an EMBL/GenBank/DDBJ whole genome shotgun (WGS) entry which is preliminary data.</text>
</comment>
<dbReference type="PANTHER" id="PTHR36834">
    <property type="entry name" value="MEMBRANE PROTEIN-RELATED"/>
    <property type="match status" value="1"/>
</dbReference>
<dbReference type="InterPro" id="IPR053150">
    <property type="entry name" value="Teicoplanin_resist-assoc"/>
</dbReference>
<dbReference type="AlphaFoldDB" id="A0A941DWL5"/>
<feature type="transmembrane region" description="Helical" evidence="1">
    <location>
        <begin position="12"/>
        <end position="35"/>
    </location>
</feature>
<protein>
    <submittedName>
        <fullName evidence="3">VanZ family protein</fullName>
    </submittedName>
</protein>
<name>A0A941DWL5_9BACI</name>
<feature type="transmembrane region" description="Helical" evidence="1">
    <location>
        <begin position="67"/>
        <end position="90"/>
    </location>
</feature>
<dbReference type="PANTHER" id="PTHR36834:SF1">
    <property type="entry name" value="INTEGRAL MEMBRANE PROTEIN"/>
    <property type="match status" value="1"/>
</dbReference>
<feature type="transmembrane region" description="Helical" evidence="1">
    <location>
        <begin position="125"/>
        <end position="143"/>
    </location>
</feature>
<gene>
    <name evidence="3" type="ORF">KCX74_19165</name>
</gene>
<evidence type="ECO:0000256" key="1">
    <source>
        <dbReference type="SAM" id="Phobius"/>
    </source>
</evidence>